<sequence>MTGMMRQARVAGRMVHARASLGENAVGEDGKKMARRWFSRREIVRVQRVCVNDWFQRIWTIQEMLLAPTTVFMLGRTECPASALYTYVLFAESLMDSDTRERMQFRMRSIVLEEVAKTGPRAVYGMLGMLKAFVPLEVHLPSVDYAKSLQDVFEEFAYHMMRTMGTLLPLEMILHASAEDLPSWVPDLRDASAVAWTPFRTGLKRYVWYNNEMYLPGEWQPGRLDVRARPLASVLEMFTRMPRFEKEKADKAKSSKDHFFVVNMYDGAALFLTECGLWGLCKGRVEPGDQVSQLMGVRFPFVLRSVGPASASEFRLVGTTDVAELEGPGQPNTWQTHLVEDEYFGITLV</sequence>
<dbReference type="Proteomes" id="UP001172155">
    <property type="component" value="Unassembled WGS sequence"/>
</dbReference>
<evidence type="ECO:0008006" key="3">
    <source>
        <dbReference type="Google" id="ProtNLM"/>
    </source>
</evidence>
<evidence type="ECO:0000313" key="1">
    <source>
        <dbReference type="EMBL" id="KAK0740349.1"/>
    </source>
</evidence>
<organism evidence="1 2">
    <name type="scientific">Schizothecium vesticola</name>
    <dbReference type="NCBI Taxonomy" id="314040"/>
    <lineage>
        <taxon>Eukaryota</taxon>
        <taxon>Fungi</taxon>
        <taxon>Dikarya</taxon>
        <taxon>Ascomycota</taxon>
        <taxon>Pezizomycotina</taxon>
        <taxon>Sordariomycetes</taxon>
        <taxon>Sordariomycetidae</taxon>
        <taxon>Sordariales</taxon>
        <taxon>Schizotheciaceae</taxon>
        <taxon>Schizothecium</taxon>
    </lineage>
</organism>
<reference evidence="1" key="1">
    <citation type="submission" date="2023-06" db="EMBL/GenBank/DDBJ databases">
        <title>Genome-scale phylogeny and comparative genomics of the fungal order Sordariales.</title>
        <authorList>
            <consortium name="Lawrence Berkeley National Laboratory"/>
            <person name="Hensen N."/>
            <person name="Bonometti L."/>
            <person name="Westerberg I."/>
            <person name="Brannstrom I.O."/>
            <person name="Guillou S."/>
            <person name="Cros-Aarteil S."/>
            <person name="Calhoun S."/>
            <person name="Haridas S."/>
            <person name="Kuo A."/>
            <person name="Mondo S."/>
            <person name="Pangilinan J."/>
            <person name="Riley R."/>
            <person name="LaButti K."/>
            <person name="Andreopoulos B."/>
            <person name="Lipzen A."/>
            <person name="Chen C."/>
            <person name="Yanf M."/>
            <person name="Daum C."/>
            <person name="Ng V."/>
            <person name="Clum A."/>
            <person name="Steindorff A."/>
            <person name="Ohm R."/>
            <person name="Martin F."/>
            <person name="Silar P."/>
            <person name="Natvig D."/>
            <person name="Lalanne C."/>
            <person name="Gautier V."/>
            <person name="Ament-velasquez S.L."/>
            <person name="Kruys A."/>
            <person name="Hutchinson M.I."/>
            <person name="Powell A.J."/>
            <person name="Barry K."/>
            <person name="Miller A.N."/>
            <person name="Grigoriev I.V."/>
            <person name="Debuchy R."/>
            <person name="Gladieux P."/>
            <person name="Thoren M.H."/>
            <person name="Johannesson H."/>
        </authorList>
    </citation>
    <scope>NUCLEOTIDE SEQUENCE</scope>
    <source>
        <strain evidence="1">SMH3187-1</strain>
    </source>
</reference>
<dbReference type="EMBL" id="JAUKUD010000006">
    <property type="protein sequence ID" value="KAK0740349.1"/>
    <property type="molecule type" value="Genomic_DNA"/>
</dbReference>
<comment type="caution">
    <text evidence="1">The sequence shown here is derived from an EMBL/GenBank/DDBJ whole genome shotgun (WGS) entry which is preliminary data.</text>
</comment>
<gene>
    <name evidence="1" type="ORF">B0T18DRAFT_431685</name>
</gene>
<dbReference type="InterPro" id="IPR052895">
    <property type="entry name" value="HetReg/Transcr_Mod"/>
</dbReference>
<accession>A0AA40EJ92</accession>
<dbReference type="PANTHER" id="PTHR24148">
    <property type="entry name" value="ANKYRIN REPEAT DOMAIN-CONTAINING PROTEIN 39 HOMOLOG-RELATED"/>
    <property type="match status" value="1"/>
</dbReference>
<keyword evidence="2" id="KW-1185">Reference proteome</keyword>
<dbReference type="PANTHER" id="PTHR24148:SF64">
    <property type="entry name" value="HETEROKARYON INCOMPATIBILITY DOMAIN-CONTAINING PROTEIN"/>
    <property type="match status" value="1"/>
</dbReference>
<proteinExistence type="predicted"/>
<name>A0AA40EJ92_9PEZI</name>
<dbReference type="AlphaFoldDB" id="A0AA40EJ92"/>
<evidence type="ECO:0000313" key="2">
    <source>
        <dbReference type="Proteomes" id="UP001172155"/>
    </source>
</evidence>
<protein>
    <recommendedName>
        <fullName evidence="3">Heterokaryon incompatibility domain-containing protein</fullName>
    </recommendedName>
</protein>